<evidence type="ECO:0000313" key="4">
    <source>
        <dbReference type="EMBL" id="MBC3757817.1"/>
    </source>
</evidence>
<evidence type="ECO:0000256" key="2">
    <source>
        <dbReference type="SAM" id="SignalP"/>
    </source>
</evidence>
<dbReference type="Proteomes" id="UP000656244">
    <property type="component" value="Unassembled WGS sequence"/>
</dbReference>
<accession>A0A923HG48</accession>
<dbReference type="PANTHER" id="PTHR47245:SF2">
    <property type="entry name" value="PEPTIDYL-PROLYL CIS-TRANS ISOMERASE HP_0175-RELATED"/>
    <property type="match status" value="1"/>
</dbReference>
<dbReference type="Pfam" id="PF13145">
    <property type="entry name" value="Rotamase_2"/>
    <property type="match status" value="1"/>
</dbReference>
<dbReference type="RefSeq" id="WP_186559734.1">
    <property type="nucleotide sequence ID" value="NZ_JACNMF010000001.1"/>
</dbReference>
<keyword evidence="5" id="KW-1185">Reference proteome</keyword>
<dbReference type="InterPro" id="IPR000297">
    <property type="entry name" value="PPIase_PpiC"/>
</dbReference>
<feature type="domain" description="PpiC" evidence="3">
    <location>
        <begin position="224"/>
        <end position="326"/>
    </location>
</feature>
<gene>
    <name evidence="4" type="ORF">H7U19_05335</name>
</gene>
<dbReference type="Pfam" id="PF00639">
    <property type="entry name" value="Rotamase"/>
    <property type="match status" value="2"/>
</dbReference>
<dbReference type="EMBL" id="JACNMF010000001">
    <property type="protein sequence ID" value="MBC3757817.1"/>
    <property type="molecule type" value="Genomic_DNA"/>
</dbReference>
<dbReference type="SUPFAM" id="SSF54534">
    <property type="entry name" value="FKBP-like"/>
    <property type="match status" value="2"/>
</dbReference>
<reference evidence="4" key="1">
    <citation type="submission" date="2020-08" db="EMBL/GenBank/DDBJ databases">
        <title>Hyunsoonleella sp. strain SJ7 genome sequencing and assembly.</title>
        <authorList>
            <person name="Kim I."/>
        </authorList>
    </citation>
    <scope>NUCLEOTIDE SEQUENCE</scope>
    <source>
        <strain evidence="4">SJ7</strain>
    </source>
</reference>
<evidence type="ECO:0000256" key="1">
    <source>
        <dbReference type="PROSITE-ProRule" id="PRU00278"/>
    </source>
</evidence>
<evidence type="ECO:0000259" key="3">
    <source>
        <dbReference type="PROSITE" id="PS50198"/>
    </source>
</evidence>
<dbReference type="InterPro" id="IPR046357">
    <property type="entry name" value="PPIase_dom_sf"/>
</dbReference>
<organism evidence="4 5">
    <name type="scientific">Hyunsoonleella aquatilis</name>
    <dbReference type="NCBI Taxonomy" id="2762758"/>
    <lineage>
        <taxon>Bacteria</taxon>
        <taxon>Pseudomonadati</taxon>
        <taxon>Bacteroidota</taxon>
        <taxon>Flavobacteriia</taxon>
        <taxon>Flavobacteriales</taxon>
        <taxon>Flavobacteriaceae</taxon>
    </lineage>
</organism>
<proteinExistence type="predicted"/>
<sequence length="646" mass="75092">MKMKWFALVFTVLFISTSFAQSDDVLFTVDGDTVFTSEFKRVYSKNLNLVQDESQKDVDEYLKLFVNYKVKLKEAKAQGLHEKPNYQRELSNYKRQLAKNYMSDNTVSEALVKEAYEHFSHDVKANHILVRVSDDASPEDTLTAYNRILKLRERTVKEGFEAVRKEVHDGKKLYGEELGWFTAFRMVYPFEKVAFNTPVGETSEPFRTQFGYHIVHVLDKRKSPGKCTVKHIMVMHKKEEGLADFSENRIKELYQKIQQGEEFETIAKEFSDDKNTAPRGGELQPFSSGQLSVPEFEETAFALENPGDISEPIRTEFGWHIIKLKEIEPVGSFEQLKSELEAKVKRDDRSKLIEEALIAKLKKKRNIGEETPNLEYFASILNDDFFTRKWQLPEDFKANQLFLNIGEKSLTYADFGEYLVKYQRSSRGRKPFETIAKEAYNAFLSNELKAYEEEHLEAENEDFAHILSEYRDGLLLFDLMENTIWKTAKTDSLEIQNYYDNNKDKYYWPERVVVDVASASKRKIINRVSKMLHEEMSFEHIKKLVNTNGDVHVIITSDTMPADHQALPKDFEFKPGISKVYKHNKGYVVAKVQEVLPKTLKPFEDIKGLVMSDYQTHKESLWLAELKEKYKVVVNADALKKVKAEL</sequence>
<comment type="caution">
    <text evidence="4">The sequence shown here is derived from an EMBL/GenBank/DDBJ whole genome shotgun (WGS) entry which is preliminary data.</text>
</comment>
<dbReference type="AlphaFoldDB" id="A0A923HG48"/>
<feature type="domain" description="PpiC" evidence="3">
    <location>
        <begin position="120"/>
        <end position="219"/>
    </location>
</feature>
<dbReference type="GO" id="GO:0003755">
    <property type="term" value="F:peptidyl-prolyl cis-trans isomerase activity"/>
    <property type="evidence" value="ECO:0007669"/>
    <property type="project" value="UniProtKB-KW"/>
</dbReference>
<keyword evidence="1" id="KW-0697">Rotamase</keyword>
<dbReference type="SUPFAM" id="SSF109998">
    <property type="entry name" value="Triger factor/SurA peptide-binding domain-like"/>
    <property type="match status" value="1"/>
</dbReference>
<dbReference type="PANTHER" id="PTHR47245">
    <property type="entry name" value="PEPTIDYLPROLYL ISOMERASE"/>
    <property type="match status" value="1"/>
</dbReference>
<feature type="signal peptide" evidence="2">
    <location>
        <begin position="1"/>
        <end position="20"/>
    </location>
</feature>
<name>A0A923HG48_9FLAO</name>
<keyword evidence="1 4" id="KW-0413">Isomerase</keyword>
<dbReference type="InterPro" id="IPR027304">
    <property type="entry name" value="Trigger_fact/SurA_dom_sf"/>
</dbReference>
<keyword evidence="2" id="KW-0732">Signal</keyword>
<evidence type="ECO:0000313" key="5">
    <source>
        <dbReference type="Proteomes" id="UP000656244"/>
    </source>
</evidence>
<feature type="chain" id="PRO_5036712476" evidence="2">
    <location>
        <begin position="21"/>
        <end position="646"/>
    </location>
</feature>
<dbReference type="InterPro" id="IPR050245">
    <property type="entry name" value="PrsA_foldase"/>
</dbReference>
<protein>
    <submittedName>
        <fullName evidence="4">Peptidylprolyl isomerase</fullName>
    </submittedName>
</protein>
<dbReference type="Gene3D" id="3.10.50.40">
    <property type="match status" value="3"/>
</dbReference>
<dbReference type="PROSITE" id="PS50198">
    <property type="entry name" value="PPIC_PPIASE_2"/>
    <property type="match status" value="2"/>
</dbReference>
<dbReference type="Gene3D" id="1.10.4030.10">
    <property type="entry name" value="Porin chaperone SurA, peptide-binding domain"/>
    <property type="match status" value="1"/>
</dbReference>